<comment type="pathway">
    <text evidence="7">Cell wall biogenesis; peptidoglycan biosynthesis.</text>
</comment>
<dbReference type="GO" id="GO:0008881">
    <property type="term" value="F:glutamate racemase activity"/>
    <property type="evidence" value="ECO:0007669"/>
    <property type="project" value="UniProtKB-UniRule"/>
</dbReference>
<dbReference type="GO" id="GO:0071555">
    <property type="term" value="P:cell wall organization"/>
    <property type="evidence" value="ECO:0007669"/>
    <property type="project" value="UniProtKB-KW"/>
</dbReference>
<gene>
    <name evidence="7 8" type="primary">murI</name>
    <name evidence="8" type="ORF">IC235_07400</name>
</gene>
<evidence type="ECO:0000313" key="8">
    <source>
        <dbReference type="EMBL" id="MBD2767716.1"/>
    </source>
</evidence>
<protein>
    <recommendedName>
        <fullName evidence="2 7">Glutamate racemase</fullName>
        <ecNumber evidence="2 7">5.1.1.3</ecNumber>
    </recommendedName>
</protein>
<organism evidence="8 9">
    <name type="scientific">Hymenobacter montanus</name>
    <dbReference type="NCBI Taxonomy" id="2771359"/>
    <lineage>
        <taxon>Bacteria</taxon>
        <taxon>Pseudomonadati</taxon>
        <taxon>Bacteroidota</taxon>
        <taxon>Cytophagia</taxon>
        <taxon>Cytophagales</taxon>
        <taxon>Hymenobacteraceae</taxon>
        <taxon>Hymenobacter</taxon>
    </lineage>
</organism>
<dbReference type="SUPFAM" id="SSF53681">
    <property type="entry name" value="Aspartate/glutamate racemase"/>
    <property type="match status" value="2"/>
</dbReference>
<sequence>MKTAAPAVSTTAQDPRPIGLFDSGIGGLTVARAVARRLPGERLVYFGDTAHLPYGDKSAAAIQAYSVKICDLLLRQHCKVIMIACNSASAAAYELVREYVGSKARVLNVIDPIVAHLGRAYAGRRVGLIGTKQTVHSNVYKKKVDELDAAVDLRSLATPLLVPMIEEGFFRNAISDEIIAAYLSQAALADIEALVLACTHYPLIKEQIARYYQGRVDVLDASDVVAADVEAYLSTHSLLAPVATSPPAHQFYVSDFTRSFEQSTRLFFEQEVHLEHYPLWE</sequence>
<comment type="catalytic activity">
    <reaction evidence="1 7">
        <text>L-glutamate = D-glutamate</text>
        <dbReference type="Rhea" id="RHEA:12813"/>
        <dbReference type="ChEBI" id="CHEBI:29985"/>
        <dbReference type="ChEBI" id="CHEBI:29986"/>
        <dbReference type="EC" id="5.1.1.3"/>
    </reaction>
</comment>
<evidence type="ECO:0000256" key="2">
    <source>
        <dbReference type="ARBA" id="ARBA00013090"/>
    </source>
</evidence>
<dbReference type="Gene3D" id="3.40.50.1860">
    <property type="match status" value="2"/>
</dbReference>
<keyword evidence="5 7" id="KW-0413">Isomerase</keyword>
<feature type="active site" description="Proton donor/acceptor" evidence="7">
    <location>
        <position position="198"/>
    </location>
</feature>
<dbReference type="PANTHER" id="PTHR21198">
    <property type="entry name" value="GLUTAMATE RACEMASE"/>
    <property type="match status" value="1"/>
</dbReference>
<dbReference type="Pfam" id="PF01177">
    <property type="entry name" value="Asp_Glu_race"/>
    <property type="match status" value="1"/>
</dbReference>
<dbReference type="NCBIfam" id="TIGR00067">
    <property type="entry name" value="glut_race"/>
    <property type="match status" value="1"/>
</dbReference>
<dbReference type="PROSITE" id="PS00924">
    <property type="entry name" value="ASP_GLU_RACEMASE_2"/>
    <property type="match status" value="1"/>
</dbReference>
<evidence type="ECO:0000313" key="9">
    <source>
        <dbReference type="Proteomes" id="UP000612233"/>
    </source>
</evidence>
<keyword evidence="9" id="KW-1185">Reference proteome</keyword>
<dbReference type="GO" id="GO:0008360">
    <property type="term" value="P:regulation of cell shape"/>
    <property type="evidence" value="ECO:0007669"/>
    <property type="project" value="UniProtKB-KW"/>
</dbReference>
<evidence type="ECO:0000256" key="5">
    <source>
        <dbReference type="ARBA" id="ARBA00023235"/>
    </source>
</evidence>
<dbReference type="GO" id="GO:0009252">
    <property type="term" value="P:peptidoglycan biosynthetic process"/>
    <property type="evidence" value="ECO:0007669"/>
    <property type="project" value="UniProtKB-UniRule"/>
</dbReference>
<dbReference type="RefSeq" id="WP_191004534.1">
    <property type="nucleotide sequence ID" value="NZ_JACXAD010000006.1"/>
</dbReference>
<dbReference type="EC" id="5.1.1.3" evidence="2 7"/>
<comment type="function">
    <text evidence="7">Provides the (R)-glutamate required for cell wall biosynthesis.</text>
</comment>
<dbReference type="InterPro" id="IPR033134">
    <property type="entry name" value="Asp/Glu_racemase_AS_2"/>
</dbReference>
<evidence type="ECO:0000256" key="7">
    <source>
        <dbReference type="HAMAP-Rule" id="MF_00258"/>
    </source>
</evidence>
<name>A0A927BC32_9BACT</name>
<dbReference type="AlphaFoldDB" id="A0A927BC32"/>
<comment type="caution">
    <text evidence="8">The sequence shown here is derived from an EMBL/GenBank/DDBJ whole genome shotgun (WGS) entry which is preliminary data.</text>
</comment>
<dbReference type="EMBL" id="JACXAD010000006">
    <property type="protein sequence ID" value="MBD2767716.1"/>
    <property type="molecule type" value="Genomic_DNA"/>
</dbReference>
<dbReference type="InterPro" id="IPR015942">
    <property type="entry name" value="Asp/Glu/hydantoin_racemase"/>
</dbReference>
<feature type="binding site" evidence="7">
    <location>
        <begin position="86"/>
        <end position="87"/>
    </location>
    <ligand>
        <name>substrate</name>
    </ligand>
</feature>
<dbReference type="PANTHER" id="PTHR21198:SF2">
    <property type="entry name" value="GLUTAMATE RACEMASE"/>
    <property type="match status" value="1"/>
</dbReference>
<feature type="active site" description="Proton donor/acceptor" evidence="7">
    <location>
        <position position="85"/>
    </location>
</feature>
<evidence type="ECO:0000256" key="1">
    <source>
        <dbReference type="ARBA" id="ARBA00001602"/>
    </source>
</evidence>
<accession>A0A927BC32</accession>
<keyword evidence="3 7" id="KW-0133">Cell shape</keyword>
<feature type="binding site" evidence="7">
    <location>
        <begin position="54"/>
        <end position="55"/>
    </location>
    <ligand>
        <name>substrate</name>
    </ligand>
</feature>
<evidence type="ECO:0000256" key="4">
    <source>
        <dbReference type="ARBA" id="ARBA00022984"/>
    </source>
</evidence>
<reference evidence="8" key="1">
    <citation type="submission" date="2020-09" db="EMBL/GenBank/DDBJ databases">
        <authorList>
            <person name="Kim M.K."/>
        </authorList>
    </citation>
    <scope>NUCLEOTIDE SEQUENCE</scope>
    <source>
        <strain evidence="8">BT664</strain>
    </source>
</reference>
<dbReference type="InterPro" id="IPR004391">
    <property type="entry name" value="Glu_race"/>
</dbReference>
<evidence type="ECO:0000256" key="6">
    <source>
        <dbReference type="ARBA" id="ARBA00023316"/>
    </source>
</evidence>
<dbReference type="Proteomes" id="UP000612233">
    <property type="component" value="Unassembled WGS sequence"/>
</dbReference>
<dbReference type="HAMAP" id="MF_00258">
    <property type="entry name" value="Glu_racemase"/>
    <property type="match status" value="1"/>
</dbReference>
<feature type="binding site" evidence="7">
    <location>
        <begin position="199"/>
        <end position="200"/>
    </location>
    <ligand>
        <name>substrate</name>
    </ligand>
</feature>
<evidence type="ECO:0000256" key="3">
    <source>
        <dbReference type="ARBA" id="ARBA00022960"/>
    </source>
</evidence>
<dbReference type="FunFam" id="3.40.50.1860:FF:000001">
    <property type="entry name" value="Glutamate racemase"/>
    <property type="match status" value="1"/>
</dbReference>
<keyword evidence="6 7" id="KW-0961">Cell wall biogenesis/degradation</keyword>
<dbReference type="InterPro" id="IPR001920">
    <property type="entry name" value="Asp/Glu_race"/>
</dbReference>
<comment type="similarity">
    <text evidence="7">Belongs to the aspartate/glutamate racemases family.</text>
</comment>
<keyword evidence="4 7" id="KW-0573">Peptidoglycan synthesis</keyword>
<proteinExistence type="inferred from homology"/>
<feature type="binding site" evidence="7">
    <location>
        <begin position="22"/>
        <end position="23"/>
    </location>
    <ligand>
        <name>substrate</name>
    </ligand>
</feature>